<comment type="caution">
    <text evidence="1">The sequence shown here is derived from an EMBL/GenBank/DDBJ whole genome shotgun (WGS) entry which is preliminary data.</text>
</comment>
<reference evidence="1 2" key="1">
    <citation type="submission" date="2011-10" db="EMBL/GenBank/DDBJ databases">
        <title>Genome sequence of Gluconobacter morbifer G707, isolated from Drosophila gut.</title>
        <authorList>
            <person name="Lee W.-J."/>
            <person name="Kim E.-K."/>
        </authorList>
    </citation>
    <scope>NUCLEOTIDE SEQUENCE [LARGE SCALE GENOMIC DNA]</scope>
    <source>
        <strain evidence="1 2">G707</strain>
    </source>
</reference>
<dbReference type="EMBL" id="AGQV01000002">
    <property type="protein sequence ID" value="EHH68485.1"/>
    <property type="molecule type" value="Genomic_DNA"/>
</dbReference>
<organism evidence="1 2">
    <name type="scientific">Gluconobacter morbifer G707</name>
    <dbReference type="NCBI Taxonomy" id="1088869"/>
    <lineage>
        <taxon>Bacteria</taxon>
        <taxon>Pseudomonadati</taxon>
        <taxon>Pseudomonadota</taxon>
        <taxon>Alphaproteobacteria</taxon>
        <taxon>Acetobacterales</taxon>
        <taxon>Acetobacteraceae</taxon>
        <taxon>Gluconobacter</taxon>
    </lineage>
</organism>
<dbReference type="AlphaFoldDB" id="G6XI44"/>
<dbReference type="STRING" id="1088869.GMO_12540"/>
<protein>
    <submittedName>
        <fullName evidence="1">Uncharacterized protein</fullName>
    </submittedName>
</protein>
<gene>
    <name evidence="1" type="ORF">GMO_12540</name>
</gene>
<name>G6XI44_9PROT</name>
<dbReference type="Proteomes" id="UP000004949">
    <property type="component" value="Unassembled WGS sequence"/>
</dbReference>
<sequence>MFHLGTPFHSPSLRLCQGSVMVPRMQGSVFPAESGPPHEFGRWAGKIRQLSGGQSV</sequence>
<keyword evidence="2" id="KW-1185">Reference proteome</keyword>
<evidence type="ECO:0000313" key="1">
    <source>
        <dbReference type="EMBL" id="EHH68485.1"/>
    </source>
</evidence>
<evidence type="ECO:0000313" key="2">
    <source>
        <dbReference type="Proteomes" id="UP000004949"/>
    </source>
</evidence>
<accession>G6XI44</accession>
<proteinExistence type="predicted"/>